<dbReference type="SUPFAM" id="SSF52540">
    <property type="entry name" value="P-loop containing nucleoside triphosphate hydrolases"/>
    <property type="match status" value="1"/>
</dbReference>
<feature type="compositionally biased region" description="Low complexity" evidence="6">
    <location>
        <begin position="756"/>
        <end position="776"/>
    </location>
</feature>
<dbReference type="KEGG" id="pmal:PMUG01_14045700"/>
<name>A0A1A8WC55_PLAMA</name>
<protein>
    <recommendedName>
        <fullName evidence="1">RNA helicase</fullName>
        <ecNumber evidence="1">3.6.4.13</ecNumber>
    </recommendedName>
</protein>
<dbReference type="SMART" id="SM00487">
    <property type="entry name" value="DEXDc"/>
    <property type="match status" value="1"/>
</dbReference>
<feature type="compositionally biased region" description="Low complexity" evidence="6">
    <location>
        <begin position="231"/>
        <end position="240"/>
    </location>
</feature>
<keyword evidence="12" id="KW-1185">Reference proteome</keyword>
<feature type="region of interest" description="Disordered" evidence="6">
    <location>
        <begin position="111"/>
        <end position="240"/>
    </location>
</feature>
<organism evidence="9 11">
    <name type="scientific">Plasmodium malariae</name>
    <dbReference type="NCBI Taxonomy" id="5858"/>
    <lineage>
        <taxon>Eukaryota</taxon>
        <taxon>Sar</taxon>
        <taxon>Alveolata</taxon>
        <taxon>Apicomplexa</taxon>
        <taxon>Aconoidasida</taxon>
        <taxon>Haemosporida</taxon>
        <taxon>Plasmodiidae</taxon>
        <taxon>Plasmodium</taxon>
        <taxon>Plasmodium (Plasmodium)</taxon>
    </lineage>
</organism>
<feature type="region of interest" description="Disordered" evidence="6">
    <location>
        <begin position="23"/>
        <end position="48"/>
    </location>
</feature>
<feature type="domain" description="Helicase ATP-binding" evidence="7">
    <location>
        <begin position="350"/>
        <end position="565"/>
    </location>
</feature>
<dbReference type="GO" id="GO:0003676">
    <property type="term" value="F:nucleic acid binding"/>
    <property type="evidence" value="ECO:0007669"/>
    <property type="project" value="InterPro"/>
</dbReference>
<dbReference type="OMA" id="RFLNNQK"/>
<dbReference type="InterPro" id="IPR000629">
    <property type="entry name" value="RNA-helicase_DEAD-box_CS"/>
</dbReference>
<evidence type="ECO:0000313" key="11">
    <source>
        <dbReference type="Proteomes" id="UP000078597"/>
    </source>
</evidence>
<dbReference type="CDD" id="cd18787">
    <property type="entry name" value="SF2_C_DEAD"/>
    <property type="match status" value="1"/>
</dbReference>
<dbReference type="Proteomes" id="UP000219813">
    <property type="component" value="Chromosome 14"/>
</dbReference>
<reference evidence="11" key="2">
    <citation type="submission" date="2016-05" db="EMBL/GenBank/DDBJ databases">
        <authorList>
            <person name="Naeem Raeece"/>
        </authorList>
    </citation>
    <scope>NUCLEOTIDE SEQUENCE [LARGE SCALE GENOMIC DNA]</scope>
</reference>
<evidence type="ECO:0000256" key="5">
    <source>
        <dbReference type="ARBA" id="ARBA00022840"/>
    </source>
</evidence>
<dbReference type="GO" id="GO:0003724">
    <property type="term" value="F:RNA helicase activity"/>
    <property type="evidence" value="ECO:0007669"/>
    <property type="project" value="UniProtKB-EC"/>
</dbReference>
<accession>A0A1A8WC55</accession>
<dbReference type="PROSITE" id="PS00039">
    <property type="entry name" value="DEAD_ATP_HELICASE"/>
    <property type="match status" value="1"/>
</dbReference>
<feature type="compositionally biased region" description="Low complexity" evidence="6">
    <location>
        <begin position="851"/>
        <end position="869"/>
    </location>
</feature>
<dbReference type="GeneID" id="39871768"/>
<keyword evidence="5" id="KW-0067">ATP-binding</keyword>
<dbReference type="PROSITE" id="PS51194">
    <property type="entry name" value="HELICASE_CTER"/>
    <property type="match status" value="1"/>
</dbReference>
<feature type="compositionally biased region" description="Low complexity" evidence="6">
    <location>
        <begin position="116"/>
        <end position="129"/>
    </location>
</feature>
<dbReference type="AlphaFoldDB" id="A0A1A8WC55"/>
<proteinExistence type="predicted"/>
<dbReference type="PANTHER" id="PTHR47958">
    <property type="entry name" value="ATP-DEPENDENT RNA HELICASE DBP3"/>
    <property type="match status" value="1"/>
</dbReference>
<evidence type="ECO:0000313" key="10">
    <source>
        <dbReference type="EMBL" id="SCP03400.1"/>
    </source>
</evidence>
<dbReference type="OrthoDB" id="196131at2759"/>
<feature type="compositionally biased region" description="Polar residues" evidence="6">
    <location>
        <begin position="159"/>
        <end position="187"/>
    </location>
</feature>
<dbReference type="InterPro" id="IPR011545">
    <property type="entry name" value="DEAD/DEAH_box_helicase_dom"/>
</dbReference>
<dbReference type="InterPro" id="IPR027417">
    <property type="entry name" value="P-loop_NTPase"/>
</dbReference>
<dbReference type="Pfam" id="PF00271">
    <property type="entry name" value="Helicase_C"/>
    <property type="match status" value="1"/>
</dbReference>
<dbReference type="SMART" id="SM00490">
    <property type="entry name" value="HELICc"/>
    <property type="match status" value="1"/>
</dbReference>
<dbReference type="InterPro" id="IPR001650">
    <property type="entry name" value="Helicase_C-like"/>
</dbReference>
<evidence type="ECO:0000256" key="4">
    <source>
        <dbReference type="ARBA" id="ARBA00022806"/>
    </source>
</evidence>
<dbReference type="EMBL" id="FLQW01001618">
    <property type="protein sequence ID" value="SBS90594.1"/>
    <property type="molecule type" value="Genomic_DNA"/>
</dbReference>
<feature type="compositionally biased region" description="Low complexity" evidence="6">
    <location>
        <begin position="785"/>
        <end position="803"/>
    </location>
</feature>
<dbReference type="EC" id="3.6.4.13" evidence="1"/>
<feature type="compositionally biased region" description="Low complexity" evidence="6">
    <location>
        <begin position="188"/>
        <end position="220"/>
    </location>
</feature>
<evidence type="ECO:0000259" key="8">
    <source>
        <dbReference type="PROSITE" id="PS51194"/>
    </source>
</evidence>
<reference evidence="10 12" key="3">
    <citation type="submission" date="2016-06" db="EMBL/GenBank/DDBJ databases">
        <authorList>
            <consortium name="Pathogen Informatics"/>
        </authorList>
    </citation>
    <scope>NUCLEOTIDE SEQUENCE [LARGE SCALE GENOMIC DNA]</scope>
</reference>
<evidence type="ECO:0000313" key="9">
    <source>
        <dbReference type="EMBL" id="SBS90594.1"/>
    </source>
</evidence>
<feature type="region of interest" description="Disordered" evidence="6">
    <location>
        <begin position="851"/>
        <end position="893"/>
    </location>
</feature>
<keyword evidence="3 10" id="KW-0378">Hydrolase</keyword>
<feature type="region of interest" description="Disordered" evidence="6">
    <location>
        <begin position="756"/>
        <end position="825"/>
    </location>
</feature>
<feature type="compositionally biased region" description="Polar residues" evidence="6">
    <location>
        <begin position="30"/>
        <end position="48"/>
    </location>
</feature>
<evidence type="ECO:0000256" key="3">
    <source>
        <dbReference type="ARBA" id="ARBA00022801"/>
    </source>
</evidence>
<evidence type="ECO:0000259" key="7">
    <source>
        <dbReference type="PROSITE" id="PS51192"/>
    </source>
</evidence>
<keyword evidence="4 9" id="KW-0347">Helicase</keyword>
<feature type="compositionally biased region" description="Low complexity" evidence="6">
    <location>
        <begin position="141"/>
        <end position="158"/>
    </location>
</feature>
<evidence type="ECO:0000256" key="2">
    <source>
        <dbReference type="ARBA" id="ARBA00022741"/>
    </source>
</evidence>
<reference evidence="9" key="1">
    <citation type="submission" date="2016-05" db="EMBL/GenBank/DDBJ databases">
        <authorList>
            <person name="Lavstsen T."/>
            <person name="Jespersen J.S."/>
        </authorList>
    </citation>
    <scope>NUCLEOTIDE SEQUENCE [LARGE SCALE GENOMIC DNA]</scope>
</reference>
<evidence type="ECO:0000256" key="1">
    <source>
        <dbReference type="ARBA" id="ARBA00012552"/>
    </source>
</evidence>
<dbReference type="EMBL" id="LT594635">
    <property type="protein sequence ID" value="SCP03400.1"/>
    <property type="molecule type" value="Genomic_DNA"/>
</dbReference>
<keyword evidence="2" id="KW-0547">Nucleotide-binding</keyword>
<dbReference type="Pfam" id="PF00270">
    <property type="entry name" value="DEAD"/>
    <property type="match status" value="1"/>
</dbReference>
<sequence length="893" mass="102202">MNCNNNNIVSTNFNKNEDERSSYLRGNYMPNMNESSSYNNKGSNSVGEGTDVQVLNQIRNKREGNNNNNNMMTVSGGGGNRKYYEGNINKDGFVINDNSLRNSEGARNYVNYADKSGNSNNNGSSYIGGVNQENYKKKFGNNNYQENQNSQSNQKNLNTMQQQQKKGGSNNFMGSNVNKNNIENELISNNMRSNNNNNNNSTSVNNNGNNSNNESSNYNSEKPRYKPPMLRNQPNFNRNNFNRMNYNRIGGGNYGYNRNFNIPKTAWANRDNRRYYPEKEEEIYSNVNSEKGVNFDLYNSIPVEIKGYNSENIMPIESFDDTGLNLHDLLLANIKKVKYDKTTPIQKYSLSIIMNRNDLIGVAQTGSGKTAGYLLPIINHMLLNEPPKHSFYEENNKNSNYYYNRVCLPICLILAPTRELAVQIFYDAKKFCFETGIRPVVLYGGSNIKTQLNNLDKGADIIVATPGRLNDILEKRKIRLFLTSFLVLDEADRMLDMGFSPQIRSIVNDYDMPGNDNDAYISENKVEYKKYCNDVVKRQTIMFSATFRKEIQVLAKEYLWNYTFLLVGKVGSTNEYIKQNLVYIEEENKCSYLLKLLSENNNGLIIIFVETKRKADIIERFLNNQKLNSVCIHGDKSQDERERALKLFKRGVKNLLVATDVAARGLDISNIKHVINFDLPSNIDDYIHRIGRTGRAGNIGIATSFVNDDNKNIFKDLLATLEECNQFIPRWFLNLVMRYTASAKANRNYRYKSMKNKGNYSRYNNSNYNNSPNHGGMINPMDQRNMNNSGNNNNYTSNPFNNNKGYNQHPSFNNNHPYNNNNYMGGNGGFPSNPFNNNMYGNSNYNNPFNNNSANVNPFNQNKFNNNYNSSISGDQDFKRGVFQNTDDNADNW</sequence>
<dbReference type="Gene3D" id="3.40.50.300">
    <property type="entry name" value="P-loop containing nucleotide triphosphate hydrolases"/>
    <property type="match status" value="2"/>
</dbReference>
<dbReference type="PROSITE" id="PS51192">
    <property type="entry name" value="HELICASE_ATP_BIND_1"/>
    <property type="match status" value="1"/>
</dbReference>
<dbReference type="GO" id="GO:0005524">
    <property type="term" value="F:ATP binding"/>
    <property type="evidence" value="ECO:0007669"/>
    <property type="project" value="UniProtKB-KW"/>
</dbReference>
<dbReference type="InterPro" id="IPR014001">
    <property type="entry name" value="Helicase_ATP-bd"/>
</dbReference>
<evidence type="ECO:0000256" key="6">
    <source>
        <dbReference type="SAM" id="MobiDB-lite"/>
    </source>
</evidence>
<gene>
    <name evidence="10" type="primary">DBP1</name>
    <name evidence="9" type="ORF">PMALA_030280</name>
    <name evidence="10" type="ORF">PMUG01_14045700</name>
</gene>
<dbReference type="GO" id="GO:0016787">
    <property type="term" value="F:hydrolase activity"/>
    <property type="evidence" value="ECO:0007669"/>
    <property type="project" value="UniProtKB-KW"/>
</dbReference>
<dbReference type="FunFam" id="3.40.50.300:FF:000008">
    <property type="entry name" value="ATP-dependent RNA helicase RhlB"/>
    <property type="match status" value="1"/>
</dbReference>
<feature type="domain" description="Helicase C-terminal" evidence="8">
    <location>
        <begin position="576"/>
        <end position="736"/>
    </location>
</feature>
<evidence type="ECO:0000313" key="12">
    <source>
        <dbReference type="Proteomes" id="UP000219813"/>
    </source>
</evidence>
<dbReference type="RefSeq" id="XP_028864353.1">
    <property type="nucleotide sequence ID" value="XM_029008023.1"/>
</dbReference>
<feature type="compositionally biased region" description="Low complexity" evidence="6">
    <location>
        <begin position="813"/>
        <end position="825"/>
    </location>
</feature>
<dbReference type="Proteomes" id="UP000078597">
    <property type="component" value="Unassembled WGS sequence"/>
</dbReference>
<dbReference type="VEuPathDB" id="PlasmoDB:PmUG01_14045700"/>